<proteinExistence type="inferred from homology"/>
<dbReference type="SUPFAM" id="SSF52440">
    <property type="entry name" value="PreATP-grasp domain"/>
    <property type="match status" value="1"/>
</dbReference>
<feature type="binding site" evidence="4">
    <location>
        <begin position="259"/>
        <end position="260"/>
    </location>
    <ligand>
        <name>ATP</name>
        <dbReference type="ChEBI" id="CHEBI:30616"/>
    </ligand>
</feature>
<feature type="binding site" evidence="4">
    <location>
        <position position="133"/>
    </location>
    <ligand>
        <name>ATP</name>
        <dbReference type="ChEBI" id="CHEBI:30616"/>
    </ligand>
</feature>
<evidence type="ECO:0000256" key="3">
    <source>
        <dbReference type="ARBA" id="ARBA00022840"/>
    </source>
</evidence>
<dbReference type="InterPro" id="IPR040686">
    <property type="entry name" value="PurK_C"/>
</dbReference>
<keyword evidence="8" id="KW-1185">Reference proteome</keyword>
<feature type="binding site" evidence="4">
    <location>
        <position position="206"/>
    </location>
    <ligand>
        <name>ATP</name>
        <dbReference type="ChEBI" id="CHEBI:30616"/>
    </ligand>
</feature>
<comment type="function">
    <text evidence="5">Catalyzes the ATP-dependent conversion of 5-aminoimidazole ribonucleotide (AIR) and HCO(3)- to N5-carboxyaminoimidazole ribonucleotide (N5-CAIR).</text>
</comment>
<dbReference type="RefSeq" id="WP_408625206.1">
    <property type="nucleotide sequence ID" value="NZ_JBEQCT010000013.1"/>
</dbReference>
<evidence type="ECO:0000313" key="8">
    <source>
        <dbReference type="Proteomes" id="UP001629953"/>
    </source>
</evidence>
<feature type="binding site" evidence="4">
    <location>
        <begin position="175"/>
        <end position="178"/>
    </location>
    <ligand>
        <name>ATP</name>
        <dbReference type="ChEBI" id="CHEBI:30616"/>
    </ligand>
</feature>
<comment type="caution">
    <text evidence="7">The sequence shown here is derived from an EMBL/GenBank/DDBJ whole genome shotgun (WGS) entry which is preliminary data.</text>
</comment>
<dbReference type="Proteomes" id="UP001629953">
    <property type="component" value="Unassembled WGS sequence"/>
</dbReference>
<evidence type="ECO:0000256" key="4">
    <source>
        <dbReference type="HAMAP-Rule" id="MF_01928"/>
    </source>
</evidence>
<dbReference type="InterPro" id="IPR011054">
    <property type="entry name" value="Rudment_hybrid_motif"/>
</dbReference>
<feature type="binding site" evidence="4">
    <location>
        <position position="183"/>
    </location>
    <ligand>
        <name>ATP</name>
        <dbReference type="ChEBI" id="CHEBI:30616"/>
    </ligand>
</feature>
<keyword evidence="2 4" id="KW-0658">Purine biosynthesis</keyword>
<evidence type="ECO:0000256" key="1">
    <source>
        <dbReference type="ARBA" id="ARBA00022741"/>
    </source>
</evidence>
<dbReference type="SUPFAM" id="SSF51246">
    <property type="entry name" value="Rudiment single hybrid motif"/>
    <property type="match status" value="1"/>
</dbReference>
<sequence>MNILVLGAGQLARMMALDGWVLELSLRAYDVGPKQVVDPLTKQIYPQSLNDAIAWADVITSEFEHIPYDVLETCEQSGKMYPDARAIKAGADRRLEKELLEQAQVANAPHLIVNDKIGFEQALTQLDLPLVLKSALAGYDGKGQWRLATLAEAEKLWPTLQAFLHDNPQQALIAEQMIPFDYEVSLVGARSHDGDIVSYPLALNHHHQGVLNLSIVDGSLPGALQQQAQQMFHAIAKQLNYVGVLAIEFFVVGERLLVNEIAPRVHNSGHWSQQGAFISQFDNHLRAVAGLPLGDTSLREPTAMVNILGEDTLDPAVYALPGCRVHWYGKDKRAGRKMGHINLSAPSREQLTEHITELARKLPAEQFPALHLYLQQD</sequence>
<keyword evidence="3 4" id="KW-0067">ATP-binding</keyword>
<dbReference type="PANTHER" id="PTHR11609">
    <property type="entry name" value="PURINE BIOSYNTHESIS PROTEIN 6/7, PUR6/7"/>
    <property type="match status" value="1"/>
</dbReference>
<accession>A0ABW9GB37</accession>
<dbReference type="Gene3D" id="3.30.1490.20">
    <property type="entry name" value="ATP-grasp fold, A domain"/>
    <property type="match status" value="1"/>
</dbReference>
<evidence type="ECO:0000256" key="2">
    <source>
        <dbReference type="ARBA" id="ARBA00022755"/>
    </source>
</evidence>
<dbReference type="PANTHER" id="PTHR11609:SF5">
    <property type="entry name" value="PHOSPHORIBOSYLAMINOIMIDAZOLE CARBOXYLASE"/>
    <property type="match status" value="1"/>
</dbReference>
<dbReference type="InterPro" id="IPR003135">
    <property type="entry name" value="ATP-grasp_carboxylate-amine"/>
</dbReference>
<evidence type="ECO:0000256" key="5">
    <source>
        <dbReference type="RuleBase" id="RU361200"/>
    </source>
</evidence>
<dbReference type="NCBIfam" id="TIGR01161">
    <property type="entry name" value="purK"/>
    <property type="match status" value="1"/>
</dbReference>
<evidence type="ECO:0000313" key="7">
    <source>
        <dbReference type="EMBL" id="MFM2486904.1"/>
    </source>
</evidence>
<dbReference type="GO" id="GO:0034028">
    <property type="term" value="F:5-(carboxyamino)imidazole ribonucleotide synthase activity"/>
    <property type="evidence" value="ECO:0007669"/>
    <property type="project" value="UniProtKB-EC"/>
</dbReference>
<comment type="catalytic activity">
    <reaction evidence="4 5">
        <text>5-amino-1-(5-phospho-beta-D-ribosyl)imidazole + hydrogencarbonate + ATP = 5-carboxyamino-1-(5-phospho-D-ribosyl)imidazole + ADP + phosphate + 2 H(+)</text>
        <dbReference type="Rhea" id="RHEA:19317"/>
        <dbReference type="ChEBI" id="CHEBI:15378"/>
        <dbReference type="ChEBI" id="CHEBI:17544"/>
        <dbReference type="ChEBI" id="CHEBI:30616"/>
        <dbReference type="ChEBI" id="CHEBI:43474"/>
        <dbReference type="ChEBI" id="CHEBI:58730"/>
        <dbReference type="ChEBI" id="CHEBI:137981"/>
        <dbReference type="ChEBI" id="CHEBI:456216"/>
        <dbReference type="EC" id="6.3.4.18"/>
    </reaction>
</comment>
<dbReference type="Pfam" id="PF17769">
    <property type="entry name" value="PurK_C"/>
    <property type="match status" value="1"/>
</dbReference>
<feature type="domain" description="ATP-grasp" evidence="6">
    <location>
        <begin position="97"/>
        <end position="289"/>
    </location>
</feature>
<dbReference type="EMBL" id="JBEQCT010000013">
    <property type="protein sequence ID" value="MFM2486904.1"/>
    <property type="molecule type" value="Genomic_DNA"/>
</dbReference>
<dbReference type="PROSITE" id="PS50975">
    <property type="entry name" value="ATP_GRASP"/>
    <property type="match status" value="1"/>
</dbReference>
<dbReference type="NCBIfam" id="NF004679">
    <property type="entry name" value="PRK06019.1-5"/>
    <property type="match status" value="1"/>
</dbReference>
<keyword evidence="1 4" id="KW-0547">Nucleotide-binding</keyword>
<comment type="similarity">
    <text evidence="4 5">Belongs to the PurK/PurT family.</text>
</comment>
<dbReference type="Pfam" id="PF02222">
    <property type="entry name" value="ATP-grasp"/>
    <property type="match status" value="1"/>
</dbReference>
<dbReference type="EC" id="6.3.4.18" evidence="4 5"/>
<protein>
    <recommendedName>
        <fullName evidence="4 5">N5-carboxyaminoimidazole ribonucleotide synthase</fullName>
        <shortName evidence="4 5">N5-CAIR synthase</shortName>
        <ecNumber evidence="4 5">6.3.4.18</ecNumber>
    </recommendedName>
    <alternativeName>
        <fullName evidence="4 5">5-(carboxyamino)imidazole ribonucleotide synthetase</fullName>
    </alternativeName>
</protein>
<dbReference type="SUPFAM" id="SSF56059">
    <property type="entry name" value="Glutathione synthetase ATP-binding domain-like"/>
    <property type="match status" value="1"/>
</dbReference>
<dbReference type="InterPro" id="IPR005875">
    <property type="entry name" value="PurK"/>
</dbReference>
<dbReference type="Gene3D" id="3.30.470.20">
    <property type="entry name" value="ATP-grasp fold, B domain"/>
    <property type="match status" value="1"/>
</dbReference>
<dbReference type="HAMAP" id="MF_01928">
    <property type="entry name" value="PurK"/>
    <property type="match status" value="1"/>
</dbReference>
<dbReference type="Pfam" id="PF22660">
    <property type="entry name" value="RS_preATP-grasp-like"/>
    <property type="match status" value="1"/>
</dbReference>
<dbReference type="InterPro" id="IPR013815">
    <property type="entry name" value="ATP_grasp_subdomain_1"/>
</dbReference>
<evidence type="ECO:0000259" key="6">
    <source>
        <dbReference type="PROSITE" id="PS50975"/>
    </source>
</evidence>
<feature type="binding site" evidence="4">
    <location>
        <position position="93"/>
    </location>
    <ligand>
        <name>ATP</name>
        <dbReference type="ChEBI" id="CHEBI:30616"/>
    </ligand>
</feature>
<comment type="subunit">
    <text evidence="4 5">Homodimer.</text>
</comment>
<dbReference type="Gene3D" id="3.40.50.20">
    <property type="match status" value="1"/>
</dbReference>
<comment type="pathway">
    <text evidence="4 5">Purine metabolism; IMP biosynthesis via de novo pathway; 5-amino-1-(5-phospho-D-ribosyl)imidazole-4-carboxylate from 5-amino-1-(5-phospho-D-ribosyl)imidazole (N5-CAIR route): step 1/2.</text>
</comment>
<comment type="function">
    <text evidence="4">Catalyzes the ATP-dependent conversion of 5-aminoimidazole ribonucleotide (AIR) and HCO(3)(-) to N5-carboxyaminoimidazole ribonucleotide (N5-CAIR).</text>
</comment>
<dbReference type="InterPro" id="IPR011761">
    <property type="entry name" value="ATP-grasp"/>
</dbReference>
<feature type="binding site" evidence="4">
    <location>
        <begin position="138"/>
        <end position="144"/>
    </location>
    <ligand>
        <name>ATP</name>
        <dbReference type="ChEBI" id="CHEBI:30616"/>
    </ligand>
</feature>
<organism evidence="7 8">
    <name type="scientific">Celerinatantimonas yamalensis</name>
    <dbReference type="NCBI Taxonomy" id="559956"/>
    <lineage>
        <taxon>Bacteria</taxon>
        <taxon>Pseudomonadati</taxon>
        <taxon>Pseudomonadota</taxon>
        <taxon>Gammaproteobacteria</taxon>
        <taxon>Celerinatantimonadaceae</taxon>
        <taxon>Celerinatantimonas</taxon>
    </lineage>
</organism>
<keyword evidence="4 5" id="KW-0436">Ligase</keyword>
<dbReference type="InterPro" id="IPR016185">
    <property type="entry name" value="PreATP-grasp_dom_sf"/>
</dbReference>
<dbReference type="InterPro" id="IPR054350">
    <property type="entry name" value="PurT/PurK_preATP-grasp"/>
</dbReference>
<name>A0ABW9GB37_9GAMM</name>
<gene>
    <name evidence="4 5" type="primary">purK</name>
    <name evidence="7" type="ORF">ABUE30_17880</name>
</gene>
<reference evidence="7 8" key="1">
    <citation type="journal article" date="2013" name="Int. J. Syst. Evol. Microbiol.">
        <title>Celerinatantimonas yamalensis sp. nov., a cold-adapted diazotrophic bacterium from a cold permafrost brine.</title>
        <authorList>
            <person name="Shcherbakova V."/>
            <person name="Chuvilskaya N."/>
            <person name="Rivkina E."/>
            <person name="Demidov N."/>
            <person name="Uchaeva V."/>
            <person name="Suetin S."/>
            <person name="Suzina N."/>
            <person name="Gilichinsky D."/>
        </authorList>
    </citation>
    <scope>NUCLEOTIDE SEQUENCE [LARGE SCALE GENOMIC DNA]</scope>
    <source>
        <strain evidence="7 8">C7</strain>
    </source>
</reference>